<dbReference type="Proteomes" id="UP000561617">
    <property type="component" value="Unassembled WGS sequence"/>
</dbReference>
<dbReference type="InterPro" id="IPR006448">
    <property type="entry name" value="Phage_term_ssu_P27"/>
</dbReference>
<dbReference type="AlphaFoldDB" id="A0A7X0X5F7"/>
<name>A0A7X0X5F7_9LIST</name>
<accession>A0A7X0X5F7</accession>
<evidence type="ECO:0000313" key="2">
    <source>
        <dbReference type="Proteomes" id="UP000561617"/>
    </source>
</evidence>
<comment type="caution">
    <text evidence="1">The sequence shown here is derived from an EMBL/GenBank/DDBJ whole genome shotgun (WGS) entry which is preliminary data.</text>
</comment>
<gene>
    <name evidence="1" type="ORF">HCJ38_02290</name>
</gene>
<evidence type="ECO:0000313" key="1">
    <source>
        <dbReference type="EMBL" id="MBC1487855.1"/>
    </source>
</evidence>
<protein>
    <submittedName>
        <fullName evidence="1">Terminase</fullName>
    </submittedName>
</protein>
<proteinExistence type="predicted"/>
<organism evidence="1 2">
    <name type="scientific">Listeria immobilis</name>
    <dbReference type="NCBI Taxonomy" id="2713502"/>
    <lineage>
        <taxon>Bacteria</taxon>
        <taxon>Bacillati</taxon>
        <taxon>Bacillota</taxon>
        <taxon>Bacilli</taxon>
        <taxon>Bacillales</taxon>
        <taxon>Listeriaceae</taxon>
        <taxon>Listeria</taxon>
    </lineage>
</organism>
<reference evidence="1 2" key="1">
    <citation type="submission" date="2020-03" db="EMBL/GenBank/DDBJ databases">
        <title>Soil Listeria distribution.</title>
        <authorList>
            <person name="Liao J."/>
            <person name="Wiedmann M."/>
        </authorList>
    </citation>
    <scope>NUCLEOTIDE SEQUENCE [LARGE SCALE GENOMIC DNA]</scope>
    <source>
        <strain evidence="1 2">FSL L7-1554</strain>
    </source>
</reference>
<dbReference type="Pfam" id="PF05119">
    <property type="entry name" value="Terminase_4"/>
    <property type="match status" value="1"/>
</dbReference>
<dbReference type="EMBL" id="JAASTW010000002">
    <property type="protein sequence ID" value="MBC1487855.1"/>
    <property type="molecule type" value="Genomic_DNA"/>
</dbReference>
<sequence length="120" mass="14034">MSFMRLKEGKELITARNKIEKDLKQQLKDKNLTSPIYEDRVNAYLYYWDMEQNLLRDINERGFYVEYDNGGGQKGTRKNDSALLLQKYTKQAMDILQFLSLKPPSEQVKNTGSELHDPAL</sequence>